<dbReference type="PANTHER" id="PTHR34978">
    <property type="entry name" value="POSSIBLE SENSOR-TRANSDUCER PROTEIN BLAR"/>
    <property type="match status" value="1"/>
</dbReference>
<evidence type="ECO:0000259" key="2">
    <source>
        <dbReference type="Pfam" id="PF05569"/>
    </source>
</evidence>
<gene>
    <name evidence="3" type="ORF">C8N28_1735</name>
</gene>
<evidence type="ECO:0000313" key="4">
    <source>
        <dbReference type="Proteomes" id="UP000294616"/>
    </source>
</evidence>
<keyword evidence="1" id="KW-0812">Transmembrane</keyword>
<dbReference type="OrthoDB" id="15218at2"/>
<feature type="transmembrane region" description="Helical" evidence="1">
    <location>
        <begin position="311"/>
        <end position="329"/>
    </location>
</feature>
<dbReference type="AlphaFoldDB" id="A0A4R1LVM6"/>
<sequence>MEEFVVKFSSALGWSILHSLWFGFIIYILILCLFYVFPKMSASAKSHFSLLGSFALFFFFITIFLKGFLTMNAEIAMQLLENPLQYPSALVNTVESHLFIEPYFPIIVSVYIIGILIEGIKLVRSYFKLNKIKSKGLSSVPHAWQLLFDDLIIKMGVKRKVNFQISSLVEVPMMIGYLKPFVFFPIAAVNRLDMQQVEAILIHELTHIKRNDYLLNFLKVFIETILFFNPFIWLLGNLIEKGREYACDDSVIKLNVQPRIYAEALLHLEQLRKKGHHPLGMAAFYTKSDLLNRIKRIITMKTNYVNRKQKLVALSVGIIGIAAIAWTQPTAQSSKNQIKITGSTYSPNSLNTVLHPNAKPSSVKVDFIAKVSNMDATKKMEKRDTLWSSLQDSTATYFQSPEWKSKIAGIEKNAQGLSETAKELAAQFNSEEWQSQVKAQVEAGKLLSKEWEEKLQSPEWKAKIADINNAAKISEKMAKEFAEKFNSEEWQSQIKVQVEAAQLLSKEWEEKLQSPEWEAKIADIKNAADMYEKMTKEFVEKFNSLEWQDKIKTPVEEGQSNKRN</sequence>
<feature type="transmembrane region" description="Helical" evidence="1">
    <location>
        <begin position="12"/>
        <end position="36"/>
    </location>
</feature>
<keyword evidence="4" id="KW-1185">Reference proteome</keyword>
<dbReference type="Pfam" id="PF05569">
    <property type="entry name" value="Peptidase_M56"/>
    <property type="match status" value="1"/>
</dbReference>
<dbReference type="RefSeq" id="WP_132223819.1">
    <property type="nucleotide sequence ID" value="NZ_SMGO01000002.1"/>
</dbReference>
<dbReference type="InterPro" id="IPR008756">
    <property type="entry name" value="Peptidase_M56"/>
</dbReference>
<feature type="transmembrane region" description="Helical" evidence="1">
    <location>
        <begin position="103"/>
        <end position="123"/>
    </location>
</feature>
<keyword evidence="1" id="KW-1133">Transmembrane helix</keyword>
<comment type="caution">
    <text evidence="3">The sequence shown here is derived from an EMBL/GenBank/DDBJ whole genome shotgun (WGS) entry which is preliminary data.</text>
</comment>
<name>A0A4R1LVM6_9SPHI</name>
<protein>
    <submittedName>
        <fullName evidence="3">Beta-lactamase regulating signal transducer with metallopeptidase domain</fullName>
    </submittedName>
</protein>
<feature type="transmembrane region" description="Helical" evidence="1">
    <location>
        <begin position="168"/>
        <end position="188"/>
    </location>
</feature>
<dbReference type="EMBL" id="SMGO01000002">
    <property type="protein sequence ID" value="TCK83145.1"/>
    <property type="molecule type" value="Genomic_DNA"/>
</dbReference>
<feature type="domain" description="Peptidase M56" evidence="2">
    <location>
        <begin position="101"/>
        <end position="296"/>
    </location>
</feature>
<feature type="transmembrane region" description="Helical" evidence="1">
    <location>
        <begin position="48"/>
        <end position="69"/>
    </location>
</feature>
<evidence type="ECO:0000256" key="1">
    <source>
        <dbReference type="SAM" id="Phobius"/>
    </source>
</evidence>
<keyword evidence="1" id="KW-0472">Membrane</keyword>
<proteinExistence type="predicted"/>
<accession>A0A4R1LVM6</accession>
<dbReference type="InterPro" id="IPR052173">
    <property type="entry name" value="Beta-lactam_resp_regulator"/>
</dbReference>
<evidence type="ECO:0000313" key="3">
    <source>
        <dbReference type="EMBL" id="TCK83145.1"/>
    </source>
</evidence>
<dbReference type="PANTHER" id="PTHR34978:SF3">
    <property type="entry name" value="SLR0241 PROTEIN"/>
    <property type="match status" value="1"/>
</dbReference>
<feature type="transmembrane region" description="Helical" evidence="1">
    <location>
        <begin position="213"/>
        <end position="235"/>
    </location>
</feature>
<dbReference type="Proteomes" id="UP000294616">
    <property type="component" value="Unassembled WGS sequence"/>
</dbReference>
<organism evidence="3 4">
    <name type="scientific">Albibacterium bauzanense</name>
    <dbReference type="NCBI Taxonomy" id="653929"/>
    <lineage>
        <taxon>Bacteria</taxon>
        <taxon>Pseudomonadati</taxon>
        <taxon>Bacteroidota</taxon>
        <taxon>Sphingobacteriia</taxon>
        <taxon>Sphingobacteriales</taxon>
        <taxon>Sphingobacteriaceae</taxon>
        <taxon>Albibacterium</taxon>
    </lineage>
</organism>
<dbReference type="CDD" id="cd07341">
    <property type="entry name" value="M56_BlaR1_MecR1_like"/>
    <property type="match status" value="1"/>
</dbReference>
<reference evidence="3 4" key="1">
    <citation type="submission" date="2019-03" db="EMBL/GenBank/DDBJ databases">
        <title>Genomic Encyclopedia of Archaeal and Bacterial Type Strains, Phase II (KMG-II): from individual species to whole genera.</title>
        <authorList>
            <person name="Goeker M."/>
        </authorList>
    </citation>
    <scope>NUCLEOTIDE SEQUENCE [LARGE SCALE GENOMIC DNA]</scope>
    <source>
        <strain evidence="3 4">DSM 22554</strain>
    </source>
</reference>